<dbReference type="Proteomes" id="UP001153269">
    <property type="component" value="Unassembled WGS sequence"/>
</dbReference>
<evidence type="ECO:0000313" key="3">
    <source>
        <dbReference type="Proteomes" id="UP001153269"/>
    </source>
</evidence>
<feature type="region of interest" description="Disordered" evidence="1">
    <location>
        <begin position="65"/>
        <end position="85"/>
    </location>
</feature>
<accession>A0A9N7UJS9</accession>
<dbReference type="EMBL" id="CADEAL010001560">
    <property type="protein sequence ID" value="CAB1433494.1"/>
    <property type="molecule type" value="Genomic_DNA"/>
</dbReference>
<evidence type="ECO:0000313" key="2">
    <source>
        <dbReference type="EMBL" id="CAB1433494.1"/>
    </source>
</evidence>
<protein>
    <submittedName>
        <fullName evidence="2">Uncharacterized protein</fullName>
    </submittedName>
</protein>
<feature type="non-terminal residue" evidence="2">
    <location>
        <position position="139"/>
    </location>
</feature>
<sequence length="139" mass="16103">MDRTALDGRWVRWGARLVRAAAWMDELKSAQKPCEGKHIKKKERRFERKGCGKLWGVRGVRAGSEQVSFPRQGRGGSSKQDDALGQHDMQECQKLDMTGKWFFHLSYRIATLGLNRKKRPNWILNVELHDKTLDICSYT</sequence>
<organism evidence="2 3">
    <name type="scientific">Pleuronectes platessa</name>
    <name type="common">European plaice</name>
    <dbReference type="NCBI Taxonomy" id="8262"/>
    <lineage>
        <taxon>Eukaryota</taxon>
        <taxon>Metazoa</taxon>
        <taxon>Chordata</taxon>
        <taxon>Craniata</taxon>
        <taxon>Vertebrata</taxon>
        <taxon>Euteleostomi</taxon>
        <taxon>Actinopterygii</taxon>
        <taxon>Neopterygii</taxon>
        <taxon>Teleostei</taxon>
        <taxon>Neoteleostei</taxon>
        <taxon>Acanthomorphata</taxon>
        <taxon>Carangaria</taxon>
        <taxon>Pleuronectiformes</taxon>
        <taxon>Pleuronectoidei</taxon>
        <taxon>Pleuronectidae</taxon>
        <taxon>Pleuronectes</taxon>
    </lineage>
</organism>
<comment type="caution">
    <text evidence="2">The sequence shown here is derived from an EMBL/GenBank/DDBJ whole genome shotgun (WGS) entry which is preliminary data.</text>
</comment>
<proteinExistence type="predicted"/>
<keyword evidence="3" id="KW-1185">Reference proteome</keyword>
<reference evidence="2" key="1">
    <citation type="submission" date="2020-03" db="EMBL/GenBank/DDBJ databases">
        <authorList>
            <person name="Weist P."/>
        </authorList>
    </citation>
    <scope>NUCLEOTIDE SEQUENCE</scope>
</reference>
<name>A0A9N7UJS9_PLEPL</name>
<evidence type="ECO:0000256" key="1">
    <source>
        <dbReference type="SAM" id="MobiDB-lite"/>
    </source>
</evidence>
<gene>
    <name evidence="2" type="ORF">PLEPLA_LOCUS21585</name>
</gene>
<dbReference type="AlphaFoldDB" id="A0A9N7UJS9"/>